<sequence>MPFANLSAKTGMQPQPFKINHLGRSITFMRYKDWMKAARDWATEQAKQIDGVTWDRNDFSIIRPYHPPWIPEPYWHQMIEQAQAWGHDPTSSEVYERLHCVNRTGPPGSGPPTNPLVYVYPKAGIVHRRFRELKDDAEASQTPDSPPIDEKTLWEQSGGGRKKGRIFCWTTQDPRYAMTGECSSSSGGRSSGTASADERQCHGHCRVSQSRSPPELRYILGDIDTAIVTMSQSHVIVASSNPPTVHIQRL</sequence>
<protein>
    <submittedName>
        <fullName evidence="1">Uncharacterized protein</fullName>
    </submittedName>
</protein>
<dbReference type="EMBL" id="CM042054">
    <property type="protein sequence ID" value="KAI3706794.1"/>
    <property type="molecule type" value="Genomic_DNA"/>
</dbReference>
<evidence type="ECO:0000313" key="1">
    <source>
        <dbReference type="EMBL" id="KAI3706794.1"/>
    </source>
</evidence>
<reference evidence="2" key="1">
    <citation type="journal article" date="2022" name="Mol. Ecol. Resour.">
        <title>The genomes of chicory, endive, great burdock and yacon provide insights into Asteraceae palaeo-polyploidization history and plant inulin production.</title>
        <authorList>
            <person name="Fan W."/>
            <person name="Wang S."/>
            <person name="Wang H."/>
            <person name="Wang A."/>
            <person name="Jiang F."/>
            <person name="Liu H."/>
            <person name="Zhao H."/>
            <person name="Xu D."/>
            <person name="Zhang Y."/>
        </authorList>
    </citation>
    <scope>NUCLEOTIDE SEQUENCE [LARGE SCALE GENOMIC DNA]</scope>
    <source>
        <strain evidence="2">cv. Niubang</strain>
    </source>
</reference>
<evidence type="ECO:0000313" key="2">
    <source>
        <dbReference type="Proteomes" id="UP001055879"/>
    </source>
</evidence>
<proteinExistence type="predicted"/>
<organism evidence="1 2">
    <name type="scientific">Arctium lappa</name>
    <name type="common">Greater burdock</name>
    <name type="synonym">Lappa major</name>
    <dbReference type="NCBI Taxonomy" id="4217"/>
    <lineage>
        <taxon>Eukaryota</taxon>
        <taxon>Viridiplantae</taxon>
        <taxon>Streptophyta</taxon>
        <taxon>Embryophyta</taxon>
        <taxon>Tracheophyta</taxon>
        <taxon>Spermatophyta</taxon>
        <taxon>Magnoliopsida</taxon>
        <taxon>eudicotyledons</taxon>
        <taxon>Gunneridae</taxon>
        <taxon>Pentapetalae</taxon>
        <taxon>asterids</taxon>
        <taxon>campanulids</taxon>
        <taxon>Asterales</taxon>
        <taxon>Asteraceae</taxon>
        <taxon>Carduoideae</taxon>
        <taxon>Cardueae</taxon>
        <taxon>Arctiinae</taxon>
        <taxon>Arctium</taxon>
    </lineage>
</organism>
<name>A0ACB9AAZ4_ARCLA</name>
<dbReference type="Proteomes" id="UP001055879">
    <property type="component" value="Linkage Group LG08"/>
</dbReference>
<gene>
    <name evidence="1" type="ORF">L6452_24765</name>
</gene>
<keyword evidence="2" id="KW-1185">Reference proteome</keyword>
<comment type="caution">
    <text evidence="1">The sequence shown here is derived from an EMBL/GenBank/DDBJ whole genome shotgun (WGS) entry which is preliminary data.</text>
</comment>
<accession>A0ACB9AAZ4</accession>
<reference evidence="1 2" key="2">
    <citation type="journal article" date="2022" name="Mol. Ecol. Resour.">
        <title>The genomes of chicory, endive, great burdock and yacon provide insights into Asteraceae paleo-polyploidization history and plant inulin production.</title>
        <authorList>
            <person name="Fan W."/>
            <person name="Wang S."/>
            <person name="Wang H."/>
            <person name="Wang A."/>
            <person name="Jiang F."/>
            <person name="Liu H."/>
            <person name="Zhao H."/>
            <person name="Xu D."/>
            <person name="Zhang Y."/>
        </authorList>
    </citation>
    <scope>NUCLEOTIDE SEQUENCE [LARGE SCALE GENOMIC DNA]</scope>
    <source>
        <strain evidence="2">cv. Niubang</strain>
    </source>
</reference>